<accession>A0A2V1GXV1</accession>
<dbReference type="EMBL" id="QDDL01000007">
    <property type="protein sequence ID" value="PVZ66766.1"/>
    <property type="molecule type" value="Genomic_DNA"/>
</dbReference>
<gene>
    <name evidence="1" type="ORF">DC094_16000</name>
</gene>
<sequence length="65" mass="7609">MTFLLLFSEKIITKCAQVKFFLPKSPRLVLVKFQRLAIDQMIRWGFLMLGSRPIACSQNNQHLKN</sequence>
<comment type="caution">
    <text evidence="1">The sequence shown here is derived from an EMBL/GenBank/DDBJ whole genome shotgun (WGS) entry which is preliminary data.</text>
</comment>
<name>A0A2V1GXV1_9GAMM</name>
<protein>
    <submittedName>
        <fullName evidence="1">Uncharacterized protein</fullName>
    </submittedName>
</protein>
<proteinExistence type="predicted"/>
<evidence type="ECO:0000313" key="1">
    <source>
        <dbReference type="EMBL" id="PVZ66766.1"/>
    </source>
</evidence>
<evidence type="ECO:0000313" key="2">
    <source>
        <dbReference type="Proteomes" id="UP000244906"/>
    </source>
</evidence>
<dbReference type="AlphaFoldDB" id="A0A2V1GXV1"/>
<organism evidence="1 2">
    <name type="scientific">Pelagibaculum spongiae</name>
    <dbReference type="NCBI Taxonomy" id="2080658"/>
    <lineage>
        <taxon>Bacteria</taxon>
        <taxon>Pseudomonadati</taxon>
        <taxon>Pseudomonadota</taxon>
        <taxon>Gammaproteobacteria</taxon>
        <taxon>Oceanospirillales</taxon>
        <taxon>Pelagibaculum</taxon>
    </lineage>
</organism>
<reference evidence="1 2" key="1">
    <citation type="submission" date="2018-04" db="EMBL/GenBank/DDBJ databases">
        <title>Thalassorhabdus spongiae gen. nov., sp. nov., isolated from a marine sponge in South-West Iceland.</title>
        <authorList>
            <person name="Knobloch S."/>
            <person name="Daussin A."/>
            <person name="Johannsson R."/>
            <person name="Marteinsson V.T."/>
        </authorList>
    </citation>
    <scope>NUCLEOTIDE SEQUENCE [LARGE SCALE GENOMIC DNA]</scope>
    <source>
        <strain evidence="1 2">Hp12</strain>
    </source>
</reference>
<keyword evidence="2" id="KW-1185">Reference proteome</keyword>
<dbReference type="Proteomes" id="UP000244906">
    <property type="component" value="Unassembled WGS sequence"/>
</dbReference>